<dbReference type="Proteomes" id="UP000182444">
    <property type="component" value="Chromosome 1B"/>
</dbReference>
<dbReference type="AlphaFoldDB" id="A0A1D8N8N7"/>
<dbReference type="FunFam" id="1.20.1250.20:FF:000247">
    <property type="entry name" value="MFS general substrate transporter"/>
    <property type="match status" value="1"/>
</dbReference>
<keyword evidence="3 7" id="KW-0812">Transmembrane</keyword>
<evidence type="ECO:0000256" key="7">
    <source>
        <dbReference type="SAM" id="Phobius"/>
    </source>
</evidence>
<dbReference type="EMBL" id="CP017554">
    <property type="protein sequence ID" value="AOW02007.1"/>
    <property type="molecule type" value="Genomic_DNA"/>
</dbReference>
<proteinExistence type="predicted"/>
<dbReference type="eggNOG" id="KOG2533">
    <property type="taxonomic scope" value="Eukaryota"/>
</dbReference>
<dbReference type="VEuPathDB" id="FungiDB:YALI0_B21010g"/>
<sequence length="558" mass="63842">MQFKNPFVKEKAVSAASVDYETAEVSSTEGLSATEDEKFDGVLDGSGDHKNPFTDPNVAEKFRQLYEDSQYESRHVFDPDFEWTKDEEKRVKRKMEWRVAGWACIMFWGLQIDRNNLAQAVSDNLLEDLKLTTNEYNYGNMIFYLSFMSAEIPSQLVSKRLGPDRWIPIQICLWSAVAMCQGALQGKSSFYATRSLIGLLEGGFIPDLVLWLSYFYTSKELSIRLSFFWTGLYLVNVLTSLLAFGILRIHSGGLAGWRWLFIIEGLITLCIGLASFFRMPASAVSTKKWFRPNGWFTDREEKIVVNRVLRDDPYKGDFHNRQAITPFTLYKCLSDFYMWPIYAIGLLAYIGDSPEGTYLTLTLRHLGFSPFNTNLLTIPVSVLKMILLLSFTWLSEKINERSLVSIIQPLWVMVLVIALRFYPESGINVWCTYTILVLLLGGPYIHAVVVAWTSRNSNTVSQRTVSAAMYNMCVQAGGVAATQIYRKDDAPFYHRGNTQLIIISGATIALLIVTKIFYVTINKRRDRKWSAMSKEEREEYAQNSTDKGSRRLDFRFAH</sequence>
<reference evidence="8 9" key="1">
    <citation type="journal article" date="2016" name="PLoS ONE">
        <title>Sequence Assembly of Yarrowia lipolytica Strain W29/CLIB89 Shows Transposable Element Diversity.</title>
        <authorList>
            <person name="Magnan C."/>
            <person name="Yu J."/>
            <person name="Chang I."/>
            <person name="Jahn E."/>
            <person name="Kanomata Y."/>
            <person name="Wu J."/>
            <person name="Zeller M."/>
            <person name="Oakes M."/>
            <person name="Baldi P."/>
            <person name="Sandmeyer S."/>
        </authorList>
    </citation>
    <scope>NUCLEOTIDE SEQUENCE [LARGE SCALE GENOMIC DNA]</scope>
    <source>
        <strain evidence="9">CLIB89(W29)</strain>
    </source>
</reference>
<accession>A0A1D8N8N7</accession>
<feature type="region of interest" description="Disordered" evidence="6">
    <location>
        <begin position="23"/>
        <end position="54"/>
    </location>
</feature>
<dbReference type="PANTHER" id="PTHR43791">
    <property type="entry name" value="PERMEASE-RELATED"/>
    <property type="match status" value="1"/>
</dbReference>
<keyword evidence="2" id="KW-0813">Transport</keyword>
<dbReference type="RefSeq" id="XP_501162.3">
    <property type="nucleotide sequence ID" value="XM_501162.3"/>
</dbReference>
<feature type="transmembrane region" description="Helical" evidence="7">
    <location>
        <begin position="227"/>
        <end position="247"/>
    </location>
</feature>
<evidence type="ECO:0000256" key="1">
    <source>
        <dbReference type="ARBA" id="ARBA00004141"/>
    </source>
</evidence>
<feature type="compositionally biased region" description="Basic and acidic residues" evidence="6">
    <location>
        <begin position="35"/>
        <end position="54"/>
    </location>
</feature>
<dbReference type="PANTHER" id="PTHR43791:SF29">
    <property type="entry name" value="MAJOR FACILITATOR SUPERFAMILY (MFS) PROFILE DOMAIN-CONTAINING PROTEIN"/>
    <property type="match status" value="1"/>
</dbReference>
<dbReference type="FunFam" id="1.20.1250.20:FF:000106">
    <property type="entry name" value="MFS transporter, putative"/>
    <property type="match status" value="1"/>
</dbReference>
<organism evidence="8 9">
    <name type="scientific">Yarrowia lipolytica</name>
    <name type="common">Candida lipolytica</name>
    <dbReference type="NCBI Taxonomy" id="4952"/>
    <lineage>
        <taxon>Eukaryota</taxon>
        <taxon>Fungi</taxon>
        <taxon>Dikarya</taxon>
        <taxon>Ascomycota</taxon>
        <taxon>Saccharomycotina</taxon>
        <taxon>Dipodascomycetes</taxon>
        <taxon>Dipodascales</taxon>
        <taxon>Dipodascales incertae sedis</taxon>
        <taxon>Yarrowia</taxon>
    </lineage>
</organism>
<feature type="transmembrane region" description="Helical" evidence="7">
    <location>
        <begin position="427"/>
        <end position="452"/>
    </location>
</feature>
<dbReference type="VEuPathDB" id="FungiDB:YALI1_B27429g"/>
<evidence type="ECO:0000313" key="8">
    <source>
        <dbReference type="EMBL" id="AOW02007.1"/>
    </source>
</evidence>
<dbReference type="OMA" id="FRERTFI"/>
<evidence type="ECO:0000256" key="5">
    <source>
        <dbReference type="ARBA" id="ARBA00023136"/>
    </source>
</evidence>
<evidence type="ECO:0000256" key="4">
    <source>
        <dbReference type="ARBA" id="ARBA00022989"/>
    </source>
</evidence>
<dbReference type="InterPro" id="IPR036259">
    <property type="entry name" value="MFS_trans_sf"/>
</dbReference>
<feature type="transmembrane region" description="Helical" evidence="7">
    <location>
        <begin position="259"/>
        <end position="277"/>
    </location>
</feature>
<evidence type="ECO:0000256" key="6">
    <source>
        <dbReference type="SAM" id="MobiDB-lite"/>
    </source>
</evidence>
<evidence type="ECO:0000256" key="3">
    <source>
        <dbReference type="ARBA" id="ARBA00022692"/>
    </source>
</evidence>
<evidence type="ECO:0000313" key="9">
    <source>
        <dbReference type="Proteomes" id="UP000182444"/>
    </source>
</evidence>
<dbReference type="SUPFAM" id="SSF103473">
    <property type="entry name" value="MFS general substrate transporter"/>
    <property type="match status" value="1"/>
</dbReference>
<dbReference type="InterPro" id="IPR011701">
    <property type="entry name" value="MFS"/>
</dbReference>
<gene>
    <name evidence="8" type="ORF">YALI1_B27429g</name>
</gene>
<dbReference type="GO" id="GO:0022857">
    <property type="term" value="F:transmembrane transporter activity"/>
    <property type="evidence" value="ECO:0007669"/>
    <property type="project" value="InterPro"/>
</dbReference>
<name>A0A1D8N8N7_YARLL</name>
<feature type="transmembrane region" description="Helical" evidence="7">
    <location>
        <begin position="500"/>
        <end position="521"/>
    </location>
</feature>
<keyword evidence="4 7" id="KW-1133">Transmembrane helix</keyword>
<dbReference type="Pfam" id="PF07690">
    <property type="entry name" value="MFS_1"/>
    <property type="match status" value="1"/>
</dbReference>
<evidence type="ECO:0008006" key="10">
    <source>
        <dbReference type="Google" id="ProtNLM"/>
    </source>
</evidence>
<comment type="subcellular location">
    <subcellularLocation>
        <location evidence="1">Membrane</location>
        <topology evidence="1">Multi-pass membrane protein</topology>
    </subcellularLocation>
</comment>
<keyword evidence="5 7" id="KW-0472">Membrane</keyword>
<feature type="transmembrane region" description="Helical" evidence="7">
    <location>
        <begin position="329"/>
        <end position="351"/>
    </location>
</feature>
<evidence type="ECO:0000256" key="2">
    <source>
        <dbReference type="ARBA" id="ARBA00022448"/>
    </source>
</evidence>
<feature type="transmembrane region" description="Helical" evidence="7">
    <location>
        <begin position="464"/>
        <end position="485"/>
    </location>
</feature>
<feature type="transmembrane region" description="Helical" evidence="7">
    <location>
        <begin position="403"/>
        <end position="421"/>
    </location>
</feature>
<dbReference type="Gene3D" id="1.20.1250.20">
    <property type="entry name" value="MFS general substrate transporter like domains"/>
    <property type="match status" value="2"/>
</dbReference>
<feature type="transmembrane region" description="Helical" evidence="7">
    <location>
        <begin position="371"/>
        <end position="391"/>
    </location>
</feature>
<feature type="transmembrane region" description="Helical" evidence="7">
    <location>
        <begin position="196"/>
        <end position="215"/>
    </location>
</feature>
<dbReference type="KEGG" id="yli:2906972"/>
<dbReference type="GO" id="GO:0016020">
    <property type="term" value="C:membrane"/>
    <property type="evidence" value="ECO:0007669"/>
    <property type="project" value="UniProtKB-SubCell"/>
</dbReference>
<dbReference type="GeneID" id="2906972"/>
<protein>
    <recommendedName>
        <fullName evidence="10">Major facilitator superfamily domain-containing protein</fullName>
    </recommendedName>
</protein>